<feature type="short sequence motif" description="GXGXXG" evidence="3">
    <location>
        <begin position="15"/>
        <end position="20"/>
    </location>
</feature>
<dbReference type="SUPFAM" id="SSF52151">
    <property type="entry name" value="FabD/lysophospholipase-like"/>
    <property type="match status" value="1"/>
</dbReference>
<keyword evidence="3" id="KW-0378">Hydrolase</keyword>
<gene>
    <name evidence="5" type="ORF">AWE51_24280</name>
</gene>
<keyword evidence="3" id="KW-0442">Lipid degradation</keyword>
<reference evidence="5 6" key="1">
    <citation type="submission" date="2016-01" db="EMBL/GenBank/DDBJ databases">
        <title>The draft genome sequence of Aquimarina sp. RZW4-3-2.</title>
        <authorList>
            <person name="Wang Y."/>
        </authorList>
    </citation>
    <scope>NUCLEOTIDE SEQUENCE [LARGE SCALE GENOMIC DNA]</scope>
    <source>
        <strain evidence="5 6">RZW4-3-2</strain>
    </source>
</reference>
<dbReference type="GO" id="GO:0004620">
    <property type="term" value="F:phospholipase activity"/>
    <property type="evidence" value="ECO:0007669"/>
    <property type="project" value="TreeGrafter"/>
</dbReference>
<dbReference type="InterPro" id="IPR016035">
    <property type="entry name" value="Acyl_Trfase/lysoPLipase"/>
</dbReference>
<protein>
    <recommendedName>
        <fullName evidence="4">PNPLA domain-containing protein</fullName>
    </recommendedName>
</protein>
<comment type="caution">
    <text evidence="5">The sequence shown here is derived from an EMBL/GenBank/DDBJ whole genome shotgun (WGS) entry which is preliminary data.</text>
</comment>
<dbReference type="AlphaFoldDB" id="A0A163AZG4"/>
<feature type="short sequence motif" description="DGA/G" evidence="3">
    <location>
        <begin position="203"/>
        <end position="205"/>
    </location>
</feature>
<feature type="active site" description="Nucleophile" evidence="3">
    <location>
        <position position="54"/>
    </location>
</feature>
<feature type="domain" description="PNPLA" evidence="4">
    <location>
        <begin position="11"/>
        <end position="216"/>
    </location>
</feature>
<dbReference type="InterPro" id="IPR002641">
    <property type="entry name" value="PNPLA_dom"/>
</dbReference>
<dbReference type="GO" id="GO:0047372">
    <property type="term" value="F:monoacylglycerol lipase activity"/>
    <property type="evidence" value="ECO:0007669"/>
    <property type="project" value="TreeGrafter"/>
</dbReference>
<evidence type="ECO:0000259" key="4">
    <source>
        <dbReference type="PROSITE" id="PS51635"/>
    </source>
</evidence>
<dbReference type="Pfam" id="PF01734">
    <property type="entry name" value="Patatin"/>
    <property type="match status" value="1"/>
</dbReference>
<dbReference type="EMBL" id="LQRT01000010">
    <property type="protein sequence ID" value="KZS40922.1"/>
    <property type="molecule type" value="Genomic_DNA"/>
</dbReference>
<evidence type="ECO:0000256" key="1">
    <source>
        <dbReference type="ARBA" id="ARBA00010240"/>
    </source>
</evidence>
<feature type="active site" description="Proton acceptor" evidence="3">
    <location>
        <position position="203"/>
    </location>
</feature>
<dbReference type="GO" id="GO:0016042">
    <property type="term" value="P:lipid catabolic process"/>
    <property type="evidence" value="ECO:0007669"/>
    <property type="project" value="UniProtKB-UniRule"/>
</dbReference>
<dbReference type="RefSeq" id="WP_066313361.1">
    <property type="nucleotide sequence ID" value="NZ_CANLSS010000005.1"/>
</dbReference>
<dbReference type="Proteomes" id="UP000076715">
    <property type="component" value="Unassembled WGS sequence"/>
</dbReference>
<dbReference type="PANTHER" id="PTHR32176">
    <property type="entry name" value="XYLOSE ISOMERASE"/>
    <property type="match status" value="1"/>
</dbReference>
<accession>A0A163AZG4</accession>
<sequence>MIKDKKKVRILSLDGGGIRGIIPALIIKYAEEYLQKKVPGSTIADHFDFIAGTSTGGILSGMYLTPQSENKNKAKYSASEALDFYVDEGPKIFNDSRVSNWKRLWGLTNATEYNPRNLEQVLKEMFGELVMSELIKPCMVTTYNMNTKSSFFFTSIENTSKREFLVRDVLRSTSAAPTYFPPAVIKNKAPKPKLEETQMRNIDGGVFANNPLLCAYAEVRNTHFRERNNKEPSASDMYVLSIGTGAGDAIFKKTQKSHKWGLLRWAKSIPEIMMDASIDTVSYQMKEIFDTLQPDDLGSLLRIDTPNEAKNYDLDMTNASKDNIKRLLAAGEKTLEHARANGLDAFLDGLLDMDNKNVQLKTMADEKTNR</sequence>
<evidence type="ECO:0000313" key="5">
    <source>
        <dbReference type="EMBL" id="KZS40922.1"/>
    </source>
</evidence>
<keyword evidence="2 3" id="KW-0443">Lipid metabolism</keyword>
<evidence type="ECO:0000256" key="3">
    <source>
        <dbReference type="PROSITE-ProRule" id="PRU01161"/>
    </source>
</evidence>
<organism evidence="5 6">
    <name type="scientific">Aquimarina aggregata</name>
    <dbReference type="NCBI Taxonomy" id="1642818"/>
    <lineage>
        <taxon>Bacteria</taxon>
        <taxon>Pseudomonadati</taxon>
        <taxon>Bacteroidota</taxon>
        <taxon>Flavobacteriia</taxon>
        <taxon>Flavobacteriales</taxon>
        <taxon>Flavobacteriaceae</taxon>
        <taxon>Aquimarina</taxon>
    </lineage>
</organism>
<name>A0A163AZG4_9FLAO</name>
<evidence type="ECO:0000256" key="2">
    <source>
        <dbReference type="ARBA" id="ARBA00023098"/>
    </source>
</evidence>
<comment type="similarity">
    <text evidence="1">Belongs to the patatin family.</text>
</comment>
<evidence type="ECO:0000313" key="6">
    <source>
        <dbReference type="Proteomes" id="UP000076715"/>
    </source>
</evidence>
<dbReference type="OrthoDB" id="9807112at2"/>
<feature type="short sequence motif" description="GXSXG" evidence="3">
    <location>
        <begin position="52"/>
        <end position="56"/>
    </location>
</feature>
<dbReference type="Gene3D" id="3.40.1090.10">
    <property type="entry name" value="Cytosolic phospholipase A2 catalytic domain"/>
    <property type="match status" value="1"/>
</dbReference>
<keyword evidence="6" id="KW-1185">Reference proteome</keyword>
<dbReference type="PANTHER" id="PTHR32176:SF92">
    <property type="entry name" value="XYLOSE ISOMERASE"/>
    <property type="match status" value="1"/>
</dbReference>
<dbReference type="STRING" id="1642818.AWE51_24280"/>
<dbReference type="PROSITE" id="PS51635">
    <property type="entry name" value="PNPLA"/>
    <property type="match status" value="1"/>
</dbReference>
<proteinExistence type="inferred from homology"/>